<dbReference type="AlphaFoldDB" id="A0A447RKD8"/>
<dbReference type="EMBL" id="LR134162">
    <property type="protein sequence ID" value="VEB00234.1"/>
    <property type="molecule type" value="Genomic_DNA"/>
</dbReference>
<sequence>MPAEPGESRQRRIVAQALTGDADIRSAVMQQRFDFLRGTLHQLDANI</sequence>
<evidence type="ECO:0000313" key="1">
    <source>
        <dbReference type="EMBL" id="VEB00234.1"/>
    </source>
</evidence>
<reference evidence="1 2" key="1">
    <citation type="submission" date="2018-12" db="EMBL/GenBank/DDBJ databases">
        <authorList>
            <consortium name="Pathogen Informatics"/>
        </authorList>
    </citation>
    <scope>NUCLEOTIDE SEQUENCE [LARGE SCALE GENOMIC DNA]</scope>
    <source>
        <strain evidence="1 2">NCTC13635</strain>
    </source>
</reference>
<proteinExistence type="predicted"/>
<protein>
    <submittedName>
        <fullName evidence="1">Uncharacterized protein</fullName>
    </submittedName>
</protein>
<gene>
    <name evidence="1" type="ORF">NCTC13635_01145</name>
</gene>
<evidence type="ECO:0000313" key="2">
    <source>
        <dbReference type="Proteomes" id="UP000282433"/>
    </source>
</evidence>
<organism evidence="1 2">
    <name type="scientific">Klebsiella pneumoniae</name>
    <dbReference type="NCBI Taxonomy" id="573"/>
    <lineage>
        <taxon>Bacteria</taxon>
        <taxon>Pseudomonadati</taxon>
        <taxon>Pseudomonadota</taxon>
        <taxon>Gammaproteobacteria</taxon>
        <taxon>Enterobacterales</taxon>
        <taxon>Enterobacteriaceae</taxon>
        <taxon>Klebsiella/Raoultella group</taxon>
        <taxon>Klebsiella</taxon>
        <taxon>Klebsiella pneumoniae complex</taxon>
    </lineage>
</organism>
<accession>A0A447RKD8</accession>
<dbReference type="Proteomes" id="UP000282433">
    <property type="component" value="Chromosome"/>
</dbReference>
<name>A0A447RKD8_KLEPN</name>